<dbReference type="CDD" id="cd06170">
    <property type="entry name" value="LuxR_C_like"/>
    <property type="match status" value="1"/>
</dbReference>
<gene>
    <name evidence="4" type="ORF">GCM10009745_19740</name>
</gene>
<dbReference type="Proteomes" id="UP001500280">
    <property type="component" value="Unassembled WGS sequence"/>
</dbReference>
<evidence type="ECO:0000256" key="2">
    <source>
        <dbReference type="ARBA" id="ARBA00022840"/>
    </source>
</evidence>
<dbReference type="PROSITE" id="PS50043">
    <property type="entry name" value="HTH_LUXR_2"/>
    <property type="match status" value="1"/>
</dbReference>
<dbReference type="SUPFAM" id="SSF46894">
    <property type="entry name" value="C-terminal effector domain of the bipartite response regulators"/>
    <property type="match status" value="1"/>
</dbReference>
<dbReference type="Pfam" id="PF00196">
    <property type="entry name" value="GerE"/>
    <property type="match status" value="1"/>
</dbReference>
<dbReference type="InterPro" id="IPR041664">
    <property type="entry name" value="AAA_16"/>
</dbReference>
<dbReference type="Gene3D" id="1.25.40.10">
    <property type="entry name" value="Tetratricopeptide repeat domain"/>
    <property type="match status" value="1"/>
</dbReference>
<dbReference type="PANTHER" id="PTHR16305:SF35">
    <property type="entry name" value="TRANSCRIPTIONAL ACTIVATOR DOMAIN"/>
    <property type="match status" value="1"/>
</dbReference>
<dbReference type="InterPro" id="IPR027417">
    <property type="entry name" value="P-loop_NTPase"/>
</dbReference>
<dbReference type="SUPFAM" id="SSF48452">
    <property type="entry name" value="TPR-like"/>
    <property type="match status" value="1"/>
</dbReference>
<dbReference type="RefSeq" id="WP_344148498.1">
    <property type="nucleotide sequence ID" value="NZ_BAAANF010000006.1"/>
</dbReference>
<dbReference type="SUPFAM" id="SSF52540">
    <property type="entry name" value="P-loop containing nucleoside triphosphate hydrolases"/>
    <property type="match status" value="1"/>
</dbReference>
<protein>
    <submittedName>
        <fullName evidence="4">LuxR family transcriptional regulator</fullName>
    </submittedName>
</protein>
<keyword evidence="5" id="KW-1185">Reference proteome</keyword>
<evidence type="ECO:0000313" key="5">
    <source>
        <dbReference type="Proteomes" id="UP001500280"/>
    </source>
</evidence>
<dbReference type="Gene3D" id="1.10.10.10">
    <property type="entry name" value="Winged helix-like DNA-binding domain superfamily/Winged helix DNA-binding domain"/>
    <property type="match status" value="1"/>
</dbReference>
<reference evidence="4 5" key="1">
    <citation type="journal article" date="2019" name="Int. J. Syst. Evol. Microbiol.">
        <title>The Global Catalogue of Microorganisms (GCM) 10K type strain sequencing project: providing services to taxonomists for standard genome sequencing and annotation.</title>
        <authorList>
            <consortium name="The Broad Institute Genomics Platform"/>
            <consortium name="The Broad Institute Genome Sequencing Center for Infectious Disease"/>
            <person name="Wu L."/>
            <person name="Ma J."/>
        </authorList>
    </citation>
    <scope>NUCLEOTIDE SEQUENCE [LARGE SCALE GENOMIC DNA]</scope>
    <source>
        <strain evidence="4 5">JCM 14307</strain>
    </source>
</reference>
<dbReference type="PROSITE" id="PS00622">
    <property type="entry name" value="HTH_LUXR_1"/>
    <property type="match status" value="1"/>
</dbReference>
<name>A0ABN2GTD5_9ACTN</name>
<dbReference type="PRINTS" id="PR00038">
    <property type="entry name" value="HTHLUXR"/>
</dbReference>
<dbReference type="InterPro" id="IPR011990">
    <property type="entry name" value="TPR-like_helical_dom_sf"/>
</dbReference>
<dbReference type="PANTHER" id="PTHR16305">
    <property type="entry name" value="TESTICULAR SOLUBLE ADENYLYL CYCLASE"/>
    <property type="match status" value="1"/>
</dbReference>
<evidence type="ECO:0000259" key="3">
    <source>
        <dbReference type="PROSITE" id="PS50043"/>
    </source>
</evidence>
<proteinExistence type="predicted"/>
<dbReference type="InterPro" id="IPR000792">
    <property type="entry name" value="Tscrpt_reg_LuxR_C"/>
</dbReference>
<evidence type="ECO:0000256" key="1">
    <source>
        <dbReference type="ARBA" id="ARBA00022741"/>
    </source>
</evidence>
<organism evidence="4 5">
    <name type="scientific">Kribbella yunnanensis</name>
    <dbReference type="NCBI Taxonomy" id="190194"/>
    <lineage>
        <taxon>Bacteria</taxon>
        <taxon>Bacillati</taxon>
        <taxon>Actinomycetota</taxon>
        <taxon>Actinomycetes</taxon>
        <taxon>Propionibacteriales</taxon>
        <taxon>Kribbellaceae</taxon>
        <taxon>Kribbella</taxon>
    </lineage>
</organism>
<dbReference type="InterPro" id="IPR016032">
    <property type="entry name" value="Sig_transdc_resp-reg_C-effctor"/>
</dbReference>
<keyword evidence="2" id="KW-0067">ATP-binding</keyword>
<dbReference type="EMBL" id="BAAANF010000006">
    <property type="protein sequence ID" value="GAA1676547.1"/>
    <property type="molecule type" value="Genomic_DNA"/>
</dbReference>
<dbReference type="SMART" id="SM00421">
    <property type="entry name" value="HTH_LUXR"/>
    <property type="match status" value="1"/>
</dbReference>
<feature type="domain" description="HTH luxR-type" evidence="3">
    <location>
        <begin position="864"/>
        <end position="929"/>
    </location>
</feature>
<sequence>MIRVPAGRTAELSAVRTAYDRATDRGPVTVLISGEAGIGKSLLTASAVTDLPGGPTVLTGNCLELGTGSAPYTPFISIVRELETLLGPESAQPGLSGLLTGAGPRTEDQFGRVALLAGLLDLIHAACALRPLVLVVEDLHWADASSRELFAYLVNNLSDCQVLLVGTYRTGELSAGDPGRQVLAELGRRTDVIRLALTPLTEAAVREQLTGLLGRPPESAEARQVHRRSGGNPFFVEALAGGEDRALSLRALLRDRTAALPPLPREVLRWLAVAARPVPDDLLLDVADLAPDDLGEVLRILTDRQLIVLADGRYAIRHDLLREAAYDDLAPIQQRDRHDRLGTALLRRPDTRPAELAEHWFASGRLEPALRAAWEAAELARLGFAYDEEALLLRRILDHWSEGSEAQLGVTHLVVLEHAILAASATGRAEQGLEYTTAALAALDPIAEPARVATVYVHQGVFRNRLTATGGEDIDKALAVLRPDSDPHLRCWAMATRCIVEVVENRSPDAREWCLDALRLAEELGDEESQGFACLALGCLEDYAGQVDEAVALVRRARAHGLACGNHHVLLTAVQYEAFMLAHSGNHQQAIVLCETWLIETDRLGRRLAKGSLLAAALVLALLNAGRWDEARELGAERLGELPPRLFTAWLRLPLAAVARVQGDREEVARQLEILVAEQDMSSETFRPVVGLQALLALDEGDPERADCILDDALPLSRHARWAAPMAVIVGLVQRARRQAAPRDRRIQAETAARIGEVDKGLRDLRPSDPVLRAELLMYRALTQDTTLPDWDLVTKSWRELDRPYDVARSLVLAAETAFANSNKPGARARLVEARELAVQLGAEPLLERIDALGERAGIGQEAPVDAALGLSRRELDVLRVLAKGLSNHQIAAELFISTNTVSSHLASIYTKLGVTTRTEAAAAAYRAGLLT</sequence>
<dbReference type="Pfam" id="PF13191">
    <property type="entry name" value="AAA_16"/>
    <property type="match status" value="1"/>
</dbReference>
<keyword evidence="1" id="KW-0547">Nucleotide-binding</keyword>
<dbReference type="InterPro" id="IPR036388">
    <property type="entry name" value="WH-like_DNA-bd_sf"/>
</dbReference>
<comment type="caution">
    <text evidence="4">The sequence shown here is derived from an EMBL/GenBank/DDBJ whole genome shotgun (WGS) entry which is preliminary data.</text>
</comment>
<accession>A0ABN2GTD5</accession>
<evidence type="ECO:0000313" key="4">
    <source>
        <dbReference type="EMBL" id="GAA1676547.1"/>
    </source>
</evidence>